<dbReference type="InterPro" id="IPR016130">
    <property type="entry name" value="Tyr_Pase_AS"/>
</dbReference>
<evidence type="ECO:0000256" key="1">
    <source>
        <dbReference type="ARBA" id="ARBA00009580"/>
    </source>
</evidence>
<keyword evidence="4" id="KW-1185">Reference proteome</keyword>
<dbReference type="EMBL" id="BONQ01000042">
    <property type="protein sequence ID" value="GIG44690.1"/>
    <property type="molecule type" value="Genomic_DNA"/>
</dbReference>
<protein>
    <recommendedName>
        <fullName evidence="2">Tyrosine specific protein phosphatases domain-containing protein</fullName>
    </recommendedName>
</protein>
<dbReference type="SUPFAM" id="SSF52799">
    <property type="entry name" value="(Phosphotyrosine protein) phosphatases II"/>
    <property type="match status" value="1"/>
</dbReference>
<evidence type="ECO:0000259" key="2">
    <source>
        <dbReference type="PROSITE" id="PS50056"/>
    </source>
</evidence>
<comment type="similarity">
    <text evidence="1">Belongs to the protein-tyrosine phosphatase family.</text>
</comment>
<dbReference type="Pfam" id="PF13350">
    <property type="entry name" value="Y_phosphatase3"/>
    <property type="match status" value="1"/>
</dbReference>
<dbReference type="PANTHER" id="PTHR31126:SF1">
    <property type="entry name" value="TYROSINE SPECIFIC PROTEIN PHOSPHATASES DOMAIN-CONTAINING PROTEIN"/>
    <property type="match status" value="1"/>
</dbReference>
<dbReference type="PROSITE" id="PS50056">
    <property type="entry name" value="TYR_PHOSPHATASE_2"/>
    <property type="match status" value="1"/>
</dbReference>
<dbReference type="AlphaFoldDB" id="A0A919PLN0"/>
<accession>A0A919PLN0</accession>
<gene>
    <name evidence="3" type="ORF">Dsi01nite_027310</name>
</gene>
<dbReference type="PANTHER" id="PTHR31126">
    <property type="entry name" value="TYROSINE-PROTEIN PHOSPHATASE"/>
    <property type="match status" value="1"/>
</dbReference>
<dbReference type="Gene3D" id="3.90.190.10">
    <property type="entry name" value="Protein tyrosine phosphatase superfamily"/>
    <property type="match status" value="1"/>
</dbReference>
<dbReference type="InterPro" id="IPR029021">
    <property type="entry name" value="Prot-tyrosine_phosphatase-like"/>
</dbReference>
<dbReference type="PROSITE" id="PS00383">
    <property type="entry name" value="TYR_PHOSPHATASE_1"/>
    <property type="match status" value="1"/>
</dbReference>
<dbReference type="InterPro" id="IPR026893">
    <property type="entry name" value="Tyr/Ser_Pase_IphP-type"/>
</dbReference>
<comment type="caution">
    <text evidence="3">The sequence shown here is derived from an EMBL/GenBank/DDBJ whole genome shotgun (WGS) entry which is preliminary data.</text>
</comment>
<dbReference type="InterPro" id="IPR000387">
    <property type="entry name" value="Tyr_Pase_dom"/>
</dbReference>
<sequence length="256" mass="28361">MTKAYRHTGYGRSVRSYDHPNLFNFRDLGGYRGRDGRTVRWRRLFRSDSLSRIDPADAASFTALGVRTVIDLRRPREVARDGRVPEFAGLTYHHLHPEHAEWEDATDNDEPSDARWLANRYLDLAYGGAAAMVAAVAVIAEADNAPVVVHCVAGKDRTGVVAALTLAALGVNERDIAEDYALTAAATDRFTEHMRRVNPEMATMPARYLMSPAEAMLLFLGDLHRRHGSVRAYLLESGLSEAHLAALDAHLLEDPA</sequence>
<proteinExistence type="inferred from homology"/>
<organism evidence="3 4">
    <name type="scientific">Dactylosporangium siamense</name>
    <dbReference type="NCBI Taxonomy" id="685454"/>
    <lineage>
        <taxon>Bacteria</taxon>
        <taxon>Bacillati</taxon>
        <taxon>Actinomycetota</taxon>
        <taxon>Actinomycetes</taxon>
        <taxon>Micromonosporales</taxon>
        <taxon>Micromonosporaceae</taxon>
        <taxon>Dactylosporangium</taxon>
    </lineage>
</organism>
<reference evidence="3" key="1">
    <citation type="submission" date="2021-01" db="EMBL/GenBank/DDBJ databases">
        <title>Whole genome shotgun sequence of Dactylosporangium siamense NBRC 106093.</title>
        <authorList>
            <person name="Komaki H."/>
            <person name="Tamura T."/>
        </authorList>
    </citation>
    <scope>NUCLEOTIDE SEQUENCE</scope>
    <source>
        <strain evidence="3">NBRC 106093</strain>
    </source>
</reference>
<feature type="domain" description="Tyrosine specific protein phosphatases" evidence="2">
    <location>
        <begin position="130"/>
        <end position="209"/>
    </location>
</feature>
<dbReference type="GO" id="GO:0004721">
    <property type="term" value="F:phosphoprotein phosphatase activity"/>
    <property type="evidence" value="ECO:0007669"/>
    <property type="project" value="InterPro"/>
</dbReference>
<evidence type="ECO:0000313" key="4">
    <source>
        <dbReference type="Proteomes" id="UP000660611"/>
    </source>
</evidence>
<evidence type="ECO:0000313" key="3">
    <source>
        <dbReference type="EMBL" id="GIG44690.1"/>
    </source>
</evidence>
<dbReference type="Proteomes" id="UP000660611">
    <property type="component" value="Unassembled WGS sequence"/>
</dbReference>
<name>A0A919PLN0_9ACTN</name>